<dbReference type="STRING" id="497964.CfE428DRAFT_3610"/>
<dbReference type="Proteomes" id="UP000005824">
    <property type="component" value="Unassembled WGS sequence"/>
</dbReference>
<evidence type="ECO:0000313" key="2">
    <source>
        <dbReference type="Proteomes" id="UP000005824"/>
    </source>
</evidence>
<accession>B4D3X2</accession>
<dbReference type="InParanoid" id="B4D3X2"/>
<organism evidence="1 2">
    <name type="scientific">Chthoniobacter flavus Ellin428</name>
    <dbReference type="NCBI Taxonomy" id="497964"/>
    <lineage>
        <taxon>Bacteria</taxon>
        <taxon>Pseudomonadati</taxon>
        <taxon>Verrucomicrobiota</taxon>
        <taxon>Spartobacteria</taxon>
        <taxon>Chthoniobacterales</taxon>
        <taxon>Chthoniobacteraceae</taxon>
        <taxon>Chthoniobacter</taxon>
    </lineage>
</organism>
<dbReference type="AlphaFoldDB" id="B4D3X2"/>
<sequence length="106" mass="12276">MFHLYCDSLNSHFTLCQEGESWQLTFESFEDAYEQAEARATGEVRLVLHNANGAVIYQTTISPLEPALLKARAHWKEVARGEREDKTEAWRWPVEVRPRRESLVNG</sequence>
<dbReference type="EMBL" id="ABVL01000010">
    <property type="protein sequence ID" value="EDY18952.1"/>
    <property type="molecule type" value="Genomic_DNA"/>
</dbReference>
<reference evidence="1 2" key="1">
    <citation type="journal article" date="2011" name="J. Bacteriol.">
        <title>Genome sequence of Chthoniobacter flavus Ellin428, an aerobic heterotrophic soil bacterium.</title>
        <authorList>
            <person name="Kant R."/>
            <person name="van Passel M.W."/>
            <person name="Palva A."/>
            <person name="Lucas S."/>
            <person name="Lapidus A."/>
            <person name="Glavina Del Rio T."/>
            <person name="Dalin E."/>
            <person name="Tice H."/>
            <person name="Bruce D."/>
            <person name="Goodwin L."/>
            <person name="Pitluck S."/>
            <person name="Larimer F.W."/>
            <person name="Land M.L."/>
            <person name="Hauser L."/>
            <person name="Sangwan P."/>
            <person name="de Vos W.M."/>
            <person name="Janssen P.H."/>
            <person name="Smidt H."/>
        </authorList>
    </citation>
    <scope>NUCLEOTIDE SEQUENCE [LARGE SCALE GENOMIC DNA]</scope>
    <source>
        <strain evidence="1 2">Ellin428</strain>
    </source>
</reference>
<evidence type="ECO:0000313" key="1">
    <source>
        <dbReference type="EMBL" id="EDY18952.1"/>
    </source>
</evidence>
<name>B4D3X2_9BACT</name>
<comment type="caution">
    <text evidence="1">The sequence shown here is derived from an EMBL/GenBank/DDBJ whole genome shotgun (WGS) entry which is preliminary data.</text>
</comment>
<protein>
    <submittedName>
        <fullName evidence="1">Uncharacterized protein</fullName>
    </submittedName>
</protein>
<gene>
    <name evidence="1" type="ORF">CfE428DRAFT_3610</name>
</gene>
<proteinExistence type="predicted"/>
<keyword evidence="2" id="KW-1185">Reference proteome</keyword>